<dbReference type="PROSITE" id="PS50168">
    <property type="entry name" value="DED"/>
    <property type="match status" value="1"/>
</dbReference>
<accession>A0A5J5CCP1</accession>
<sequence length="76" mass="8743">MAEYSSLLSDLSENITNEDLEQLKSACKEDIPEDQSNNITSSKEWVIEYRTTVLKISEDDEIDTKLTRIPSAKKYK</sequence>
<proteinExistence type="predicted"/>
<dbReference type="PANTHER" id="PTHR48169">
    <property type="entry name" value="DED DOMAIN-CONTAINING PROTEIN"/>
    <property type="match status" value="1"/>
</dbReference>
<organism evidence="2 4">
    <name type="scientific">Etheostoma spectabile</name>
    <name type="common">orangethroat darter</name>
    <dbReference type="NCBI Taxonomy" id="54343"/>
    <lineage>
        <taxon>Eukaryota</taxon>
        <taxon>Metazoa</taxon>
        <taxon>Chordata</taxon>
        <taxon>Craniata</taxon>
        <taxon>Vertebrata</taxon>
        <taxon>Euteleostomi</taxon>
        <taxon>Actinopterygii</taxon>
        <taxon>Neopterygii</taxon>
        <taxon>Teleostei</taxon>
        <taxon>Neoteleostei</taxon>
        <taxon>Acanthomorphata</taxon>
        <taxon>Eupercaria</taxon>
        <taxon>Perciformes</taxon>
        <taxon>Percoidei</taxon>
        <taxon>Percidae</taxon>
        <taxon>Etheostomatinae</taxon>
        <taxon>Etheostoma</taxon>
    </lineage>
</organism>
<dbReference type="GO" id="GO:0042981">
    <property type="term" value="P:regulation of apoptotic process"/>
    <property type="evidence" value="ECO:0007669"/>
    <property type="project" value="InterPro"/>
</dbReference>
<feature type="non-terminal residue" evidence="2">
    <location>
        <position position="76"/>
    </location>
</feature>
<dbReference type="EMBL" id="VOFY01000019">
    <property type="protein sequence ID" value="KAA8582657.1"/>
    <property type="molecule type" value="Genomic_DNA"/>
</dbReference>
<dbReference type="InterPro" id="IPR011029">
    <property type="entry name" value="DEATH-like_dom_sf"/>
</dbReference>
<dbReference type="PANTHER" id="PTHR48169:SF1">
    <property type="entry name" value="ASTROCYTIC PHOSPHOPROTEIN PEA-15"/>
    <property type="match status" value="1"/>
</dbReference>
<keyword evidence="4" id="KW-1185">Reference proteome</keyword>
<dbReference type="Pfam" id="PF01335">
    <property type="entry name" value="DED"/>
    <property type="match status" value="1"/>
</dbReference>
<evidence type="ECO:0000313" key="4">
    <source>
        <dbReference type="Proteomes" id="UP000327493"/>
    </source>
</evidence>
<name>A0A5J5CCP1_9PERO</name>
<dbReference type="Proteomes" id="UP000327493">
    <property type="component" value="Chromosome 19"/>
</dbReference>
<evidence type="ECO:0000313" key="2">
    <source>
        <dbReference type="EMBL" id="KAA8577740.1"/>
    </source>
</evidence>
<feature type="domain" description="DED" evidence="1">
    <location>
        <begin position="3"/>
        <end position="46"/>
    </location>
</feature>
<protein>
    <recommendedName>
        <fullName evidence="1">DED domain-containing protein</fullName>
    </recommendedName>
</protein>
<comment type="caution">
    <text evidence="2">The sequence shown here is derived from an EMBL/GenBank/DDBJ whole genome shotgun (WGS) entry which is preliminary data.</text>
</comment>
<gene>
    <name evidence="3" type="ORF">FQN60_006328</name>
    <name evidence="2" type="ORF">FQN60_016074</name>
</gene>
<dbReference type="InterPro" id="IPR001875">
    <property type="entry name" value="DED_dom"/>
</dbReference>
<dbReference type="EMBL" id="VOFY01002065">
    <property type="protein sequence ID" value="KAA8577740.1"/>
    <property type="molecule type" value="Genomic_DNA"/>
</dbReference>
<dbReference type="SUPFAM" id="SSF47986">
    <property type="entry name" value="DEATH domain"/>
    <property type="match status" value="1"/>
</dbReference>
<evidence type="ECO:0000313" key="3">
    <source>
        <dbReference type="EMBL" id="KAA8582657.1"/>
    </source>
</evidence>
<evidence type="ECO:0000259" key="1">
    <source>
        <dbReference type="PROSITE" id="PS50168"/>
    </source>
</evidence>
<reference evidence="2 4" key="1">
    <citation type="submission" date="2019-08" db="EMBL/GenBank/DDBJ databases">
        <title>A chromosome-level genome assembly, high-density linkage maps, and genome scans reveal the genomic architecture of hybrid incompatibilities underlying speciation via character displacement in darters (Percidae: Etheostominae).</title>
        <authorList>
            <person name="Moran R.L."/>
            <person name="Catchen J.M."/>
            <person name="Fuller R.C."/>
        </authorList>
    </citation>
    <scope>NUCLEOTIDE SEQUENCE [LARGE SCALE GENOMIC DNA]</scope>
    <source>
        <strain evidence="2">EspeVRDwgs_2016</strain>
        <tissue evidence="2">Muscle</tissue>
    </source>
</reference>
<dbReference type="AlphaFoldDB" id="A0A5J5CCP1"/>
<dbReference type="Gene3D" id="1.10.533.10">
    <property type="entry name" value="Death Domain, Fas"/>
    <property type="match status" value="1"/>
</dbReference>